<proteinExistence type="predicted"/>
<dbReference type="InterPro" id="IPR009045">
    <property type="entry name" value="Zn_M74/Hedgehog-like"/>
</dbReference>
<keyword evidence="2" id="KW-0378">Hydrolase</keyword>
<dbReference type="PANTHER" id="PTHR34385">
    <property type="entry name" value="D-ALANYL-D-ALANINE CARBOXYPEPTIDASE"/>
    <property type="match status" value="1"/>
</dbReference>
<dbReference type="EMBL" id="FOXF01000004">
    <property type="protein sequence ID" value="SFP07405.1"/>
    <property type="molecule type" value="Genomic_DNA"/>
</dbReference>
<dbReference type="AlphaFoldDB" id="A0A662ZEQ7"/>
<gene>
    <name evidence="2" type="ORF">SAMN02910344_00371</name>
</gene>
<reference evidence="2 3" key="1">
    <citation type="submission" date="2016-10" db="EMBL/GenBank/DDBJ databases">
        <authorList>
            <person name="Varghese N."/>
            <person name="Submissions S."/>
        </authorList>
    </citation>
    <scope>NUCLEOTIDE SEQUENCE [LARGE SCALE GENOMIC DNA]</scope>
    <source>
        <strain evidence="2 3">DSM 1361</strain>
    </source>
</reference>
<dbReference type="Proteomes" id="UP000243745">
    <property type="component" value="Unassembled WGS sequence"/>
</dbReference>
<dbReference type="InterPro" id="IPR052179">
    <property type="entry name" value="DD-CPase-like"/>
</dbReference>
<dbReference type="Gene3D" id="3.30.1380.10">
    <property type="match status" value="1"/>
</dbReference>
<sequence length="235" mass="27051">MSDIDYSDSRILHGLKEEHLTELTSGNGRFRLTPLTAEAFTRMRNDALKDGINLCIASSFRNFERQKLIFEEKIAGIRKVLDRNECPVDISAMSRNELIRTIMFFSAVPGLSRHHWGTDLDVYTPDTLARGEELDLTNRCYSCGCQQCVGDWLGENMHRYGFFRPYSHDNDLFSYELWHISYGPESDLFTGNLDYYECISFLREEAGLSAPETVIDIIADDFNERFKLLSPECQA</sequence>
<keyword evidence="2" id="KW-0645">Protease</keyword>
<dbReference type="Pfam" id="PF02557">
    <property type="entry name" value="VanY"/>
    <property type="match status" value="1"/>
</dbReference>
<feature type="domain" description="D-alanyl-D-alanine carboxypeptidase-like core" evidence="1">
    <location>
        <begin position="31"/>
        <end position="184"/>
    </location>
</feature>
<evidence type="ECO:0000259" key="1">
    <source>
        <dbReference type="Pfam" id="PF02557"/>
    </source>
</evidence>
<dbReference type="PANTHER" id="PTHR34385:SF1">
    <property type="entry name" value="PEPTIDOGLYCAN L-ALANYL-D-GLUTAMATE ENDOPEPTIDASE CWLK"/>
    <property type="match status" value="1"/>
</dbReference>
<keyword evidence="3" id="KW-1185">Reference proteome</keyword>
<name>A0A662ZEQ7_9GAMM</name>
<organism evidence="2 3">
    <name type="scientific">Ruminobacter amylophilus</name>
    <dbReference type="NCBI Taxonomy" id="867"/>
    <lineage>
        <taxon>Bacteria</taxon>
        <taxon>Pseudomonadati</taxon>
        <taxon>Pseudomonadota</taxon>
        <taxon>Gammaproteobacteria</taxon>
        <taxon>Aeromonadales</taxon>
        <taxon>Succinivibrionaceae</taxon>
        <taxon>Ruminobacter</taxon>
    </lineage>
</organism>
<dbReference type="OrthoDB" id="9792074at2"/>
<dbReference type="InterPro" id="IPR003709">
    <property type="entry name" value="VanY-like_core_dom"/>
</dbReference>
<dbReference type="CDD" id="cd14847">
    <property type="entry name" value="DD-carboxypeptidase_like"/>
    <property type="match status" value="1"/>
</dbReference>
<dbReference type="RefSeq" id="WP_093140448.1">
    <property type="nucleotide sequence ID" value="NZ_FOXF01000004.1"/>
</dbReference>
<dbReference type="SUPFAM" id="SSF55166">
    <property type="entry name" value="Hedgehog/DD-peptidase"/>
    <property type="match status" value="1"/>
</dbReference>
<evidence type="ECO:0000313" key="3">
    <source>
        <dbReference type="Proteomes" id="UP000243745"/>
    </source>
</evidence>
<dbReference type="GO" id="GO:0004180">
    <property type="term" value="F:carboxypeptidase activity"/>
    <property type="evidence" value="ECO:0007669"/>
    <property type="project" value="UniProtKB-KW"/>
</dbReference>
<protein>
    <submittedName>
        <fullName evidence="2">LD-carboxypeptidase LdcB, LAS superfamily</fullName>
    </submittedName>
</protein>
<keyword evidence="2" id="KW-0121">Carboxypeptidase</keyword>
<evidence type="ECO:0000313" key="2">
    <source>
        <dbReference type="EMBL" id="SFP07405.1"/>
    </source>
</evidence>
<accession>A0A662ZEQ7</accession>
<dbReference type="GO" id="GO:0006508">
    <property type="term" value="P:proteolysis"/>
    <property type="evidence" value="ECO:0007669"/>
    <property type="project" value="InterPro"/>
</dbReference>